<dbReference type="PANTHER" id="PTHR30055:SF234">
    <property type="entry name" value="HTH-TYPE TRANSCRIPTIONAL REGULATOR BETI"/>
    <property type="match status" value="1"/>
</dbReference>
<evidence type="ECO:0000256" key="3">
    <source>
        <dbReference type="ARBA" id="ARBA00023163"/>
    </source>
</evidence>
<protein>
    <submittedName>
        <fullName evidence="6">AcrR family transcriptional regulator</fullName>
    </submittedName>
</protein>
<dbReference type="Pfam" id="PF00440">
    <property type="entry name" value="TetR_N"/>
    <property type="match status" value="1"/>
</dbReference>
<feature type="DNA-binding region" description="H-T-H motif" evidence="4">
    <location>
        <begin position="36"/>
        <end position="55"/>
    </location>
</feature>
<accession>A0ABS4ZLP4</accession>
<name>A0ABS4ZLP4_9MYCO</name>
<evidence type="ECO:0000313" key="7">
    <source>
        <dbReference type="Proteomes" id="UP000694460"/>
    </source>
</evidence>
<keyword evidence="3" id="KW-0804">Transcription</keyword>
<dbReference type="EMBL" id="JAGIOP010000001">
    <property type="protein sequence ID" value="MBP2450417.1"/>
    <property type="molecule type" value="Genomic_DNA"/>
</dbReference>
<dbReference type="SUPFAM" id="SSF46689">
    <property type="entry name" value="Homeodomain-like"/>
    <property type="match status" value="1"/>
</dbReference>
<comment type="caution">
    <text evidence="6">The sequence shown here is derived from an EMBL/GenBank/DDBJ whole genome shotgun (WGS) entry which is preliminary data.</text>
</comment>
<keyword evidence="1" id="KW-0805">Transcription regulation</keyword>
<dbReference type="Proteomes" id="UP000694460">
    <property type="component" value="Unassembled WGS sequence"/>
</dbReference>
<sequence length="193" mass="20878">MSIGVVDDTAWPEPTRRRMLDAAMKLFSQYSFAGTSLQMIAAELNLTKAAIYYHFRTREQLLIALMQPMLSQIGQVVERAERSRGDRARAEAILVGYADIVARNRSLTAVTVFDPSVSSVLRNQPEWAALIERQLALLAAVGSSPTGAINAAAVMTGLAGAASTADPDLADDALREELVAVGRRILELPAPKR</sequence>
<organism evidence="6 7">
    <name type="scientific">Mycolicibacterium lutetiense</name>
    <dbReference type="NCBI Taxonomy" id="1641992"/>
    <lineage>
        <taxon>Bacteria</taxon>
        <taxon>Bacillati</taxon>
        <taxon>Actinomycetota</taxon>
        <taxon>Actinomycetes</taxon>
        <taxon>Mycobacteriales</taxon>
        <taxon>Mycobacteriaceae</taxon>
        <taxon>Mycolicibacterium</taxon>
    </lineage>
</organism>
<evidence type="ECO:0000256" key="1">
    <source>
        <dbReference type="ARBA" id="ARBA00023015"/>
    </source>
</evidence>
<dbReference type="InterPro" id="IPR001647">
    <property type="entry name" value="HTH_TetR"/>
</dbReference>
<dbReference type="PROSITE" id="PS50977">
    <property type="entry name" value="HTH_TETR_2"/>
    <property type="match status" value="1"/>
</dbReference>
<dbReference type="InterPro" id="IPR050109">
    <property type="entry name" value="HTH-type_TetR-like_transc_reg"/>
</dbReference>
<proteinExistence type="predicted"/>
<keyword evidence="7" id="KW-1185">Reference proteome</keyword>
<gene>
    <name evidence="6" type="ORF">JOF57_000302</name>
</gene>
<evidence type="ECO:0000256" key="4">
    <source>
        <dbReference type="PROSITE-ProRule" id="PRU00335"/>
    </source>
</evidence>
<reference evidence="6 7" key="1">
    <citation type="submission" date="2021-03" db="EMBL/GenBank/DDBJ databases">
        <title>Sequencing the genomes of 1000 actinobacteria strains.</title>
        <authorList>
            <person name="Klenk H.-P."/>
        </authorList>
    </citation>
    <scope>NUCLEOTIDE SEQUENCE [LARGE SCALE GENOMIC DNA]</scope>
    <source>
        <strain evidence="6 7">DSM 46713</strain>
    </source>
</reference>
<dbReference type="PANTHER" id="PTHR30055">
    <property type="entry name" value="HTH-TYPE TRANSCRIPTIONAL REGULATOR RUTR"/>
    <property type="match status" value="1"/>
</dbReference>
<dbReference type="InterPro" id="IPR009057">
    <property type="entry name" value="Homeodomain-like_sf"/>
</dbReference>
<dbReference type="PRINTS" id="PR00455">
    <property type="entry name" value="HTHTETR"/>
</dbReference>
<dbReference type="RefSeq" id="WP_209912966.1">
    <property type="nucleotide sequence ID" value="NZ_JAGIOP010000001.1"/>
</dbReference>
<feature type="domain" description="HTH tetR-type" evidence="5">
    <location>
        <begin position="13"/>
        <end position="73"/>
    </location>
</feature>
<dbReference type="Gene3D" id="1.10.357.10">
    <property type="entry name" value="Tetracycline Repressor, domain 2"/>
    <property type="match status" value="1"/>
</dbReference>
<evidence type="ECO:0000256" key="2">
    <source>
        <dbReference type="ARBA" id="ARBA00023125"/>
    </source>
</evidence>
<evidence type="ECO:0000259" key="5">
    <source>
        <dbReference type="PROSITE" id="PS50977"/>
    </source>
</evidence>
<evidence type="ECO:0000313" key="6">
    <source>
        <dbReference type="EMBL" id="MBP2450417.1"/>
    </source>
</evidence>
<keyword evidence="2 4" id="KW-0238">DNA-binding</keyword>